<proteinExistence type="predicted"/>
<evidence type="ECO:0000256" key="1">
    <source>
        <dbReference type="SAM" id="MobiDB-lite"/>
    </source>
</evidence>
<feature type="region of interest" description="Disordered" evidence="1">
    <location>
        <begin position="1"/>
        <end position="26"/>
    </location>
</feature>
<dbReference type="EnsemblPlants" id="TuG1812G0200004181.01.T01">
    <property type="protein sequence ID" value="TuG1812G0200004181.01.T01"/>
    <property type="gene ID" value="TuG1812G0200004181.01"/>
</dbReference>
<reference evidence="2" key="3">
    <citation type="submission" date="2022-06" db="UniProtKB">
        <authorList>
            <consortium name="EnsemblPlants"/>
        </authorList>
    </citation>
    <scope>IDENTIFICATION</scope>
</reference>
<accession>A0A8R7TKI1</accession>
<feature type="compositionally biased region" description="Basic residues" evidence="1">
    <location>
        <begin position="1"/>
        <end position="13"/>
    </location>
</feature>
<protein>
    <submittedName>
        <fullName evidence="2">Uncharacterized protein</fullName>
    </submittedName>
</protein>
<evidence type="ECO:0000313" key="2">
    <source>
        <dbReference type="EnsemblPlants" id="TuG1812G0200004181.01.T01"/>
    </source>
</evidence>
<dbReference type="Gramene" id="TuG1812G0200004181.01.T01">
    <property type="protein sequence ID" value="TuG1812G0200004181.01.T01"/>
    <property type="gene ID" value="TuG1812G0200004181.01"/>
</dbReference>
<sequence>LLRLGRWPRHPTPPRRSLLGPSPRLSSHPLSVFSVLFWEADFGGSFSKADFGELMPIVLSIGRLRDGYFAAAEGYVHYFVSA</sequence>
<feature type="compositionally biased region" description="Low complexity" evidence="1">
    <location>
        <begin position="15"/>
        <end position="26"/>
    </location>
</feature>
<dbReference type="AlphaFoldDB" id="A0A8R7TKI1"/>
<reference evidence="2" key="2">
    <citation type="submission" date="2018-03" db="EMBL/GenBank/DDBJ databases">
        <title>The Triticum urartu genome reveals the dynamic nature of wheat genome evolution.</title>
        <authorList>
            <person name="Ling H."/>
            <person name="Ma B."/>
            <person name="Shi X."/>
            <person name="Liu H."/>
            <person name="Dong L."/>
            <person name="Sun H."/>
            <person name="Cao Y."/>
            <person name="Gao Q."/>
            <person name="Zheng S."/>
            <person name="Li Y."/>
            <person name="Yu Y."/>
            <person name="Du H."/>
            <person name="Qi M."/>
            <person name="Li Y."/>
            <person name="Yu H."/>
            <person name="Cui Y."/>
            <person name="Wang N."/>
            <person name="Chen C."/>
            <person name="Wu H."/>
            <person name="Zhao Y."/>
            <person name="Zhang J."/>
            <person name="Li Y."/>
            <person name="Zhou W."/>
            <person name="Zhang B."/>
            <person name="Hu W."/>
            <person name="Eijk M."/>
            <person name="Tang J."/>
            <person name="Witsenboer H."/>
            <person name="Zhao S."/>
            <person name="Li Z."/>
            <person name="Zhang A."/>
            <person name="Wang D."/>
            <person name="Liang C."/>
        </authorList>
    </citation>
    <scope>NUCLEOTIDE SEQUENCE [LARGE SCALE GENOMIC DNA]</scope>
    <source>
        <strain evidence="2">cv. G1812</strain>
    </source>
</reference>
<dbReference type="Proteomes" id="UP000015106">
    <property type="component" value="Chromosome 2"/>
</dbReference>
<name>A0A8R7TKI1_TRIUA</name>
<evidence type="ECO:0000313" key="3">
    <source>
        <dbReference type="Proteomes" id="UP000015106"/>
    </source>
</evidence>
<organism evidence="2 3">
    <name type="scientific">Triticum urartu</name>
    <name type="common">Red wild einkorn</name>
    <name type="synonym">Crithodium urartu</name>
    <dbReference type="NCBI Taxonomy" id="4572"/>
    <lineage>
        <taxon>Eukaryota</taxon>
        <taxon>Viridiplantae</taxon>
        <taxon>Streptophyta</taxon>
        <taxon>Embryophyta</taxon>
        <taxon>Tracheophyta</taxon>
        <taxon>Spermatophyta</taxon>
        <taxon>Magnoliopsida</taxon>
        <taxon>Liliopsida</taxon>
        <taxon>Poales</taxon>
        <taxon>Poaceae</taxon>
        <taxon>BOP clade</taxon>
        <taxon>Pooideae</taxon>
        <taxon>Triticodae</taxon>
        <taxon>Triticeae</taxon>
        <taxon>Triticinae</taxon>
        <taxon>Triticum</taxon>
    </lineage>
</organism>
<reference evidence="3" key="1">
    <citation type="journal article" date="2013" name="Nature">
        <title>Draft genome of the wheat A-genome progenitor Triticum urartu.</title>
        <authorList>
            <person name="Ling H.Q."/>
            <person name="Zhao S."/>
            <person name="Liu D."/>
            <person name="Wang J."/>
            <person name="Sun H."/>
            <person name="Zhang C."/>
            <person name="Fan H."/>
            <person name="Li D."/>
            <person name="Dong L."/>
            <person name="Tao Y."/>
            <person name="Gao C."/>
            <person name="Wu H."/>
            <person name="Li Y."/>
            <person name="Cui Y."/>
            <person name="Guo X."/>
            <person name="Zheng S."/>
            <person name="Wang B."/>
            <person name="Yu K."/>
            <person name="Liang Q."/>
            <person name="Yang W."/>
            <person name="Lou X."/>
            <person name="Chen J."/>
            <person name="Feng M."/>
            <person name="Jian J."/>
            <person name="Zhang X."/>
            <person name="Luo G."/>
            <person name="Jiang Y."/>
            <person name="Liu J."/>
            <person name="Wang Z."/>
            <person name="Sha Y."/>
            <person name="Zhang B."/>
            <person name="Wu H."/>
            <person name="Tang D."/>
            <person name="Shen Q."/>
            <person name="Xue P."/>
            <person name="Zou S."/>
            <person name="Wang X."/>
            <person name="Liu X."/>
            <person name="Wang F."/>
            <person name="Yang Y."/>
            <person name="An X."/>
            <person name="Dong Z."/>
            <person name="Zhang K."/>
            <person name="Zhang X."/>
            <person name="Luo M.C."/>
            <person name="Dvorak J."/>
            <person name="Tong Y."/>
            <person name="Wang J."/>
            <person name="Yang H."/>
            <person name="Li Z."/>
            <person name="Wang D."/>
            <person name="Zhang A."/>
            <person name="Wang J."/>
        </authorList>
    </citation>
    <scope>NUCLEOTIDE SEQUENCE</scope>
    <source>
        <strain evidence="3">cv. G1812</strain>
    </source>
</reference>
<keyword evidence="3" id="KW-1185">Reference proteome</keyword>